<evidence type="ECO:0000256" key="1">
    <source>
        <dbReference type="SAM" id="Phobius"/>
    </source>
</evidence>
<name>A0A1G2IFW5_9BACT</name>
<organism evidence="2 3">
    <name type="scientific">Candidatus Staskawiczbacteria bacterium RIFCSPLOWO2_01_FULL_38_12b</name>
    <dbReference type="NCBI Taxonomy" id="1802214"/>
    <lineage>
        <taxon>Bacteria</taxon>
        <taxon>Candidatus Staskawicziibacteriota</taxon>
    </lineage>
</organism>
<feature type="transmembrane region" description="Helical" evidence="1">
    <location>
        <begin position="20"/>
        <end position="44"/>
    </location>
</feature>
<gene>
    <name evidence="2" type="ORF">A2908_01835</name>
</gene>
<comment type="caution">
    <text evidence="2">The sequence shown here is derived from an EMBL/GenBank/DDBJ whole genome shotgun (WGS) entry which is preliminary data.</text>
</comment>
<keyword evidence="1" id="KW-1133">Transmembrane helix</keyword>
<protein>
    <submittedName>
        <fullName evidence="2">Uncharacterized protein</fullName>
    </submittedName>
</protein>
<keyword evidence="1" id="KW-0472">Membrane</keyword>
<keyword evidence="1" id="KW-0812">Transmembrane</keyword>
<accession>A0A1G2IFW5</accession>
<proteinExistence type="predicted"/>
<dbReference type="Proteomes" id="UP000176774">
    <property type="component" value="Unassembled WGS sequence"/>
</dbReference>
<reference evidence="2 3" key="1">
    <citation type="journal article" date="2016" name="Nat. Commun.">
        <title>Thousands of microbial genomes shed light on interconnected biogeochemical processes in an aquifer system.</title>
        <authorList>
            <person name="Anantharaman K."/>
            <person name="Brown C.T."/>
            <person name="Hug L.A."/>
            <person name="Sharon I."/>
            <person name="Castelle C.J."/>
            <person name="Probst A.J."/>
            <person name="Thomas B.C."/>
            <person name="Singh A."/>
            <person name="Wilkins M.J."/>
            <person name="Karaoz U."/>
            <person name="Brodie E.L."/>
            <person name="Williams K.H."/>
            <person name="Hubbard S.S."/>
            <person name="Banfield J.F."/>
        </authorList>
    </citation>
    <scope>NUCLEOTIDE SEQUENCE [LARGE SCALE GENOMIC DNA]</scope>
</reference>
<dbReference type="AlphaFoldDB" id="A0A1G2IFW5"/>
<dbReference type="STRING" id="1802214.A2908_01835"/>
<evidence type="ECO:0000313" key="2">
    <source>
        <dbReference type="EMBL" id="OGZ73048.1"/>
    </source>
</evidence>
<evidence type="ECO:0000313" key="3">
    <source>
        <dbReference type="Proteomes" id="UP000176774"/>
    </source>
</evidence>
<dbReference type="EMBL" id="MHPA01000016">
    <property type="protein sequence ID" value="OGZ73048.1"/>
    <property type="molecule type" value="Genomic_DNA"/>
</dbReference>
<sequence length="208" mass="23967">MNFRSLYQLKDKQLKWMDPVFYAAFGLLLIAIFCYLLFTVKIYVQHQKISKLEEKMLAYGTEQEKANEKKVLDYKRKIEEFNILVDNHKISSNIFSFIEQKTLPKVWFSSFDVSEVQNKVRLSGESENMEILSHQVHIFEDSKDYINAVDVLNSQVSGNGKTTFTLELSLHPALFSYYPNGFVGFYQAPSSEQTDVGESPLSSSDISN</sequence>